<evidence type="ECO:0000256" key="2">
    <source>
        <dbReference type="ARBA" id="ARBA00011083"/>
    </source>
</evidence>
<keyword evidence="5" id="KW-0732">Signal</keyword>
<evidence type="ECO:0000256" key="7">
    <source>
        <dbReference type="ARBA" id="ARBA00051589"/>
    </source>
</evidence>
<feature type="active site" description="Proton donor" evidence="8">
    <location>
        <position position="209"/>
    </location>
</feature>
<keyword evidence="11" id="KW-1185">Reference proteome</keyword>
<dbReference type="PROSITE" id="PS51273">
    <property type="entry name" value="GATASE_TYPE_1"/>
    <property type="match status" value="1"/>
</dbReference>
<dbReference type="InterPro" id="IPR029062">
    <property type="entry name" value="Class_I_gatase-like"/>
</dbReference>
<evidence type="ECO:0000313" key="11">
    <source>
        <dbReference type="Proteomes" id="UP000232323"/>
    </source>
</evidence>
<dbReference type="GO" id="GO:0005773">
    <property type="term" value="C:vacuole"/>
    <property type="evidence" value="ECO:0007669"/>
    <property type="project" value="TreeGrafter"/>
</dbReference>
<keyword evidence="6 9" id="KW-0378">Hydrolase</keyword>
<gene>
    <name evidence="10" type="ORF">CEUSTIGMA_g543.t1</name>
</gene>
<proteinExistence type="inferred from homology"/>
<organism evidence="10 11">
    <name type="scientific">Chlamydomonas eustigma</name>
    <dbReference type="NCBI Taxonomy" id="1157962"/>
    <lineage>
        <taxon>Eukaryota</taxon>
        <taxon>Viridiplantae</taxon>
        <taxon>Chlorophyta</taxon>
        <taxon>core chlorophytes</taxon>
        <taxon>Chlorophyceae</taxon>
        <taxon>CS clade</taxon>
        <taxon>Chlamydomonadales</taxon>
        <taxon>Chlamydomonadaceae</taxon>
        <taxon>Chlamydomonas</taxon>
    </lineage>
</organism>
<dbReference type="EC" id="3.4.19.9" evidence="3 9"/>
<comment type="similarity">
    <text evidence="2">Belongs to the peptidase C26 family.</text>
</comment>
<feature type="active site" evidence="9">
    <location>
        <position position="209"/>
    </location>
</feature>
<evidence type="ECO:0000256" key="9">
    <source>
        <dbReference type="PROSITE-ProRule" id="PRU00607"/>
    </source>
</evidence>
<comment type="caution">
    <text evidence="10">The sequence shown here is derived from an EMBL/GenBank/DDBJ whole genome shotgun (WGS) entry which is preliminary data.</text>
</comment>
<accession>A0A250WRB5</accession>
<dbReference type="EMBL" id="BEGY01000002">
    <property type="protein sequence ID" value="GAX73090.1"/>
    <property type="molecule type" value="Genomic_DNA"/>
</dbReference>
<dbReference type="InterPro" id="IPR015527">
    <property type="entry name" value="Pept_C26_g-glut_hydrolase"/>
</dbReference>
<dbReference type="PROSITE" id="PS51275">
    <property type="entry name" value="PEPTIDASE_C26_GGH"/>
    <property type="match status" value="1"/>
</dbReference>
<comment type="catalytic activity">
    <reaction evidence="7 9">
        <text>(6S)-5,6,7,8-tetrahydrofolyl-(gamma-L-Glu)(n) + (n-1) H2O = (6S)-5,6,7,8-tetrahydrofolate + (n-1) L-glutamate</text>
        <dbReference type="Rhea" id="RHEA:56784"/>
        <dbReference type="Rhea" id="RHEA-COMP:14738"/>
        <dbReference type="ChEBI" id="CHEBI:15377"/>
        <dbReference type="ChEBI" id="CHEBI:29985"/>
        <dbReference type="ChEBI" id="CHEBI:57453"/>
        <dbReference type="ChEBI" id="CHEBI:141005"/>
        <dbReference type="EC" id="3.4.19.9"/>
    </reaction>
</comment>
<dbReference type="PANTHER" id="PTHR11315:SF0">
    <property type="entry name" value="FOLATE GAMMA-GLUTAMYL HYDROLASE"/>
    <property type="match status" value="1"/>
</dbReference>
<dbReference type="PANTHER" id="PTHR11315">
    <property type="entry name" value="PROTEASE FAMILY C26 GAMMA-GLUTAMYL HYDROLASE"/>
    <property type="match status" value="1"/>
</dbReference>
<dbReference type="GO" id="GO:0034722">
    <property type="term" value="F:gamma-glutamyl-peptidase activity"/>
    <property type="evidence" value="ECO:0007669"/>
    <property type="project" value="UniProtKB-UniRule"/>
</dbReference>
<dbReference type="AlphaFoldDB" id="A0A250WRB5"/>
<evidence type="ECO:0000313" key="10">
    <source>
        <dbReference type="EMBL" id="GAX73090.1"/>
    </source>
</evidence>
<dbReference type="Pfam" id="PF07722">
    <property type="entry name" value="Peptidase_C26"/>
    <property type="match status" value="1"/>
</dbReference>
<evidence type="ECO:0000256" key="3">
    <source>
        <dbReference type="ARBA" id="ARBA00012886"/>
    </source>
</evidence>
<reference evidence="10 11" key="1">
    <citation type="submission" date="2017-08" db="EMBL/GenBank/DDBJ databases">
        <title>Acidophilic green algal genome provides insights into adaptation to an acidic environment.</title>
        <authorList>
            <person name="Hirooka S."/>
            <person name="Hirose Y."/>
            <person name="Kanesaki Y."/>
            <person name="Higuchi S."/>
            <person name="Fujiwara T."/>
            <person name="Onuma R."/>
            <person name="Era A."/>
            <person name="Ohbayashi R."/>
            <person name="Uzuka A."/>
            <person name="Nozaki H."/>
            <person name="Yoshikawa H."/>
            <person name="Miyagishima S.Y."/>
        </authorList>
    </citation>
    <scope>NUCLEOTIDE SEQUENCE [LARGE SCALE GENOMIC DNA]</scope>
    <source>
        <strain evidence="10 11">NIES-2499</strain>
    </source>
</reference>
<keyword evidence="4" id="KW-0964">Secreted</keyword>
<sequence>MTQPCTTCPGKSYIAAGFVKWVEAAGARAVPIRFYATDQELARLFKSINGLIFPGGLTWLWLDAPYVITARKIFNMAVKANLNGDIFPIWGTCLGFQLLHILPSNVSRNVLLVETDSVSHATTLELNHDADSSRMFGGLASDLKKKLPDSSYNLTIENHEYGLLPDMYHRYPVLSEWYTVLSTTKDRNGTEYISSMEGKKYPFFGTQWHPEKPPYEFGIPEIPHTLDAIRVSQHTANVFVDIARYSAHRPESHEEEMNMVIYGTPPTFVARDMVTEEDNYDGPDIAYYFDPQEKPPSGPDDGPEDIAELRNFGLHAEYKNKLRTYIL</sequence>
<dbReference type="GO" id="GO:0005576">
    <property type="term" value="C:extracellular region"/>
    <property type="evidence" value="ECO:0007669"/>
    <property type="project" value="UniProtKB-SubCell"/>
</dbReference>
<dbReference type="GO" id="GO:0046900">
    <property type="term" value="P:tetrahydrofolylpolyglutamate metabolic process"/>
    <property type="evidence" value="ECO:0007669"/>
    <property type="project" value="TreeGrafter"/>
</dbReference>
<comment type="subcellular location">
    <subcellularLocation>
        <location evidence="1">Secreted</location>
        <location evidence="1">Extracellular space</location>
    </subcellularLocation>
</comment>
<protein>
    <recommendedName>
        <fullName evidence="3 9">folate gamma-glutamyl hydrolase</fullName>
        <ecNumber evidence="3 9">3.4.19.9</ecNumber>
    </recommendedName>
</protein>
<evidence type="ECO:0000256" key="1">
    <source>
        <dbReference type="ARBA" id="ARBA00004239"/>
    </source>
</evidence>
<dbReference type="Gene3D" id="3.40.50.880">
    <property type="match status" value="1"/>
</dbReference>
<evidence type="ECO:0000256" key="8">
    <source>
        <dbReference type="PIRSR" id="PIRSR615527-1"/>
    </source>
</evidence>
<evidence type="ECO:0000256" key="4">
    <source>
        <dbReference type="ARBA" id="ARBA00022525"/>
    </source>
</evidence>
<evidence type="ECO:0000256" key="5">
    <source>
        <dbReference type="ARBA" id="ARBA00022729"/>
    </source>
</evidence>
<evidence type="ECO:0000256" key="6">
    <source>
        <dbReference type="ARBA" id="ARBA00022801"/>
    </source>
</evidence>
<dbReference type="InterPro" id="IPR011697">
    <property type="entry name" value="Peptidase_C26"/>
</dbReference>
<dbReference type="Proteomes" id="UP000232323">
    <property type="component" value="Unassembled WGS sequence"/>
</dbReference>
<dbReference type="STRING" id="1157962.A0A250WRB5"/>
<name>A0A250WRB5_9CHLO</name>
<dbReference type="OrthoDB" id="64220at2759"/>
<dbReference type="SUPFAM" id="SSF52317">
    <property type="entry name" value="Class I glutamine amidotransferase-like"/>
    <property type="match status" value="1"/>
</dbReference>
<feature type="active site" description="Nucleophile" evidence="8 9">
    <location>
        <position position="93"/>
    </location>
</feature>
<dbReference type="FunFam" id="3.40.50.880:FF:000024">
    <property type="entry name" value="Folate gamma-glutamyl hydrolase"/>
    <property type="match status" value="1"/>
</dbReference>